<dbReference type="Proteomes" id="UP000202259">
    <property type="component" value="Chromosome"/>
</dbReference>
<dbReference type="EMBL" id="CP020465">
    <property type="protein sequence ID" value="ASP47414.1"/>
    <property type="molecule type" value="Genomic_DNA"/>
</dbReference>
<feature type="signal peptide" evidence="1">
    <location>
        <begin position="1"/>
        <end position="19"/>
    </location>
</feature>
<accession>A0A222G7T0</accession>
<gene>
    <name evidence="2" type="ORF">B5D82_06375</name>
</gene>
<evidence type="ECO:0000313" key="2">
    <source>
        <dbReference type="EMBL" id="ASP47414.1"/>
    </source>
</evidence>
<sequence length="105" mass="11299">MYKIIFVLSVLFMSQCAKGQQVDPTRPFGAVASANSSEKRAALVLQSIIQSNNKKKAIINGQVLNVGDKYKGFDLIAINANGVVLDSPQGRMELLLFSGVIANSK</sequence>
<feature type="chain" id="PRO_5012668584" description="MSHA biogenesis protein MshK" evidence="1">
    <location>
        <begin position="20"/>
        <end position="105"/>
    </location>
</feature>
<organism evidence="2 3">
    <name type="scientific">Cognaticolwellia beringensis</name>
    <dbReference type="NCBI Taxonomy" id="1967665"/>
    <lineage>
        <taxon>Bacteria</taxon>
        <taxon>Pseudomonadati</taxon>
        <taxon>Pseudomonadota</taxon>
        <taxon>Gammaproteobacteria</taxon>
        <taxon>Alteromonadales</taxon>
        <taxon>Colwelliaceae</taxon>
        <taxon>Cognaticolwellia</taxon>
    </lineage>
</organism>
<reference evidence="2 3" key="1">
    <citation type="submission" date="2017-08" db="EMBL/GenBank/DDBJ databases">
        <title>Complete genome of Colwellia sp. NB097-1, a psychrophile bacterium ioslated from Bering Sea.</title>
        <authorList>
            <person name="Chen X."/>
        </authorList>
    </citation>
    <scope>NUCLEOTIDE SEQUENCE [LARGE SCALE GENOMIC DNA]</scope>
    <source>
        <strain evidence="2 3">NB097-1</strain>
    </source>
</reference>
<keyword evidence="1" id="KW-0732">Signal</keyword>
<dbReference type="AlphaFoldDB" id="A0A222G7T0"/>
<dbReference type="KEGG" id="cber:B5D82_06375"/>
<evidence type="ECO:0000313" key="3">
    <source>
        <dbReference type="Proteomes" id="UP000202259"/>
    </source>
</evidence>
<keyword evidence="3" id="KW-1185">Reference proteome</keyword>
<protein>
    <recommendedName>
        <fullName evidence="4">MSHA biogenesis protein MshK</fullName>
    </recommendedName>
</protein>
<evidence type="ECO:0008006" key="4">
    <source>
        <dbReference type="Google" id="ProtNLM"/>
    </source>
</evidence>
<evidence type="ECO:0000256" key="1">
    <source>
        <dbReference type="SAM" id="SignalP"/>
    </source>
</evidence>
<name>A0A222G7T0_9GAMM</name>
<proteinExistence type="predicted"/>